<organism evidence="2 3">
    <name type="scientific">Paenibacillus contaminans</name>
    <dbReference type="NCBI Taxonomy" id="450362"/>
    <lineage>
        <taxon>Bacteria</taxon>
        <taxon>Bacillati</taxon>
        <taxon>Bacillota</taxon>
        <taxon>Bacilli</taxon>
        <taxon>Bacillales</taxon>
        <taxon>Paenibacillaceae</taxon>
        <taxon>Paenibacillus</taxon>
    </lineage>
</organism>
<reference evidence="2 3" key="1">
    <citation type="journal article" date="2009" name="Int. J. Syst. Evol. Microbiol.">
        <title>Paenibacillus contaminans sp. nov., isolated from a contaminated laboratory plate.</title>
        <authorList>
            <person name="Chou J.H."/>
            <person name="Lee J.H."/>
            <person name="Lin M.C."/>
            <person name="Chang P.S."/>
            <person name="Arun A.B."/>
            <person name="Young C.C."/>
            <person name="Chen W.M."/>
        </authorList>
    </citation>
    <scope>NUCLEOTIDE SEQUENCE [LARGE SCALE GENOMIC DNA]</scope>
    <source>
        <strain evidence="2 3">CKOBP-6</strain>
    </source>
</reference>
<dbReference type="Proteomes" id="UP000250369">
    <property type="component" value="Unassembled WGS sequence"/>
</dbReference>
<feature type="signal peptide" evidence="1">
    <location>
        <begin position="1"/>
        <end position="23"/>
    </location>
</feature>
<proteinExistence type="predicted"/>
<evidence type="ECO:0000256" key="1">
    <source>
        <dbReference type="SAM" id="SignalP"/>
    </source>
</evidence>
<evidence type="ECO:0008006" key="4">
    <source>
        <dbReference type="Google" id="ProtNLM"/>
    </source>
</evidence>
<evidence type="ECO:0000313" key="3">
    <source>
        <dbReference type="Proteomes" id="UP000250369"/>
    </source>
</evidence>
<dbReference type="EMBL" id="QMFB01000017">
    <property type="protein sequence ID" value="RAV17826.1"/>
    <property type="molecule type" value="Genomic_DNA"/>
</dbReference>
<comment type="caution">
    <text evidence="2">The sequence shown here is derived from an EMBL/GenBank/DDBJ whole genome shotgun (WGS) entry which is preliminary data.</text>
</comment>
<dbReference type="AlphaFoldDB" id="A0A329MF25"/>
<name>A0A329MF25_9BACL</name>
<protein>
    <recommendedName>
        <fullName evidence="4">Copper amine oxidase-like N-terminal domain-containing protein</fullName>
    </recommendedName>
</protein>
<evidence type="ECO:0000313" key="2">
    <source>
        <dbReference type="EMBL" id="RAV17826.1"/>
    </source>
</evidence>
<gene>
    <name evidence="2" type="ORF">DQG23_25785</name>
</gene>
<keyword evidence="3" id="KW-1185">Reference proteome</keyword>
<sequence>MKRKLLYLLVLLTLISTVSIANASDIINANLFKGSMIINNAEFRKANDPLNDLVYYKERTYVPVREFVERTNGRISYDGDKNQISIEQGNDFEFTPEISNENKDNDFALSIHSQKETYPAHEPIKIFAALRYLNDESLQIQHGQPVIKFTIKDESGFTVSSSVQDVLSTTKVNPFYQTFRALPYTDLENYNYFRFGEENYLKMEQPWLLPKGTYTIEAATEYTTGESDRHSIKTTFAILVD</sequence>
<keyword evidence="1" id="KW-0732">Signal</keyword>
<dbReference type="RefSeq" id="WP_113033912.1">
    <property type="nucleotide sequence ID" value="NZ_QMFB01000017.1"/>
</dbReference>
<feature type="chain" id="PRO_5016352651" description="Copper amine oxidase-like N-terminal domain-containing protein" evidence="1">
    <location>
        <begin position="24"/>
        <end position="241"/>
    </location>
</feature>
<accession>A0A329MF25</accession>
<dbReference type="OrthoDB" id="2626382at2"/>